<keyword evidence="2" id="KW-1185">Reference proteome</keyword>
<dbReference type="RefSeq" id="WP_167314748.1">
    <property type="nucleotide sequence ID" value="NZ_CP050266.1"/>
</dbReference>
<evidence type="ECO:0000313" key="2">
    <source>
        <dbReference type="Proteomes" id="UP000501408"/>
    </source>
</evidence>
<evidence type="ECO:0000313" key="1">
    <source>
        <dbReference type="EMBL" id="QIR06763.1"/>
    </source>
</evidence>
<accession>A0ABX6K5E5</accession>
<organism evidence="1 2">
    <name type="scientific">Salinivibrio costicola</name>
    <name type="common">Vibrio costicola</name>
    <dbReference type="NCBI Taxonomy" id="51367"/>
    <lineage>
        <taxon>Bacteria</taxon>
        <taxon>Pseudomonadati</taxon>
        <taxon>Pseudomonadota</taxon>
        <taxon>Gammaproteobacteria</taxon>
        <taxon>Vibrionales</taxon>
        <taxon>Vibrionaceae</taxon>
        <taxon>Salinivibrio</taxon>
    </lineage>
</organism>
<dbReference type="Proteomes" id="UP000501408">
    <property type="component" value="Chromosome 1"/>
</dbReference>
<protein>
    <submittedName>
        <fullName evidence="1">Uncharacterized protein</fullName>
    </submittedName>
</protein>
<proteinExistence type="predicted"/>
<reference evidence="1 2" key="1">
    <citation type="submission" date="2020-03" db="EMBL/GenBank/DDBJ databases">
        <title>Genome mining reveals the biosynthetic pathways of PHA and ectoines of the halophilic strain Salinivibrio costicola M318 isolated from fermented shrimp paste.</title>
        <authorList>
            <person name="Doan T.V."/>
            <person name="Tran L.T."/>
            <person name="Trieu T.A."/>
            <person name="Nguyen Q.V."/>
            <person name="Quach T.N."/>
            <person name="Phi T.Q."/>
            <person name="Kumar S."/>
        </authorList>
    </citation>
    <scope>NUCLEOTIDE SEQUENCE [LARGE SCALE GENOMIC DNA]</scope>
    <source>
        <strain evidence="1 2">M318</strain>
    </source>
</reference>
<gene>
    <name evidence="1" type="ORF">HBA18_10505</name>
</gene>
<dbReference type="EMBL" id="CP050266">
    <property type="protein sequence ID" value="QIR06763.1"/>
    <property type="molecule type" value="Genomic_DNA"/>
</dbReference>
<sequence length="53" mass="6552">MVPRKRLVRSNFRKNTISAANRRKRMRQNMHKKVLWRQRTFAIREFAAFDDAF</sequence>
<name>A0ABX6K5E5_SALCS</name>